<dbReference type="EMBL" id="OOIL02003221">
    <property type="protein sequence ID" value="VFQ86549.1"/>
    <property type="molecule type" value="Genomic_DNA"/>
</dbReference>
<organism evidence="1 2">
    <name type="scientific">Cuscuta campestris</name>
    <dbReference type="NCBI Taxonomy" id="132261"/>
    <lineage>
        <taxon>Eukaryota</taxon>
        <taxon>Viridiplantae</taxon>
        <taxon>Streptophyta</taxon>
        <taxon>Embryophyta</taxon>
        <taxon>Tracheophyta</taxon>
        <taxon>Spermatophyta</taxon>
        <taxon>Magnoliopsida</taxon>
        <taxon>eudicotyledons</taxon>
        <taxon>Gunneridae</taxon>
        <taxon>Pentapetalae</taxon>
        <taxon>asterids</taxon>
        <taxon>lamiids</taxon>
        <taxon>Solanales</taxon>
        <taxon>Convolvulaceae</taxon>
        <taxon>Cuscuteae</taxon>
        <taxon>Cuscuta</taxon>
        <taxon>Cuscuta subgen. Grammica</taxon>
        <taxon>Cuscuta sect. Cleistogrammica</taxon>
    </lineage>
</organism>
<reference evidence="1 2" key="1">
    <citation type="submission" date="2018-04" db="EMBL/GenBank/DDBJ databases">
        <authorList>
            <person name="Vogel A."/>
        </authorList>
    </citation>
    <scope>NUCLEOTIDE SEQUENCE [LARGE SCALE GENOMIC DNA]</scope>
</reference>
<proteinExistence type="predicted"/>
<evidence type="ECO:0000313" key="1">
    <source>
        <dbReference type="EMBL" id="VFQ86549.1"/>
    </source>
</evidence>
<dbReference type="Proteomes" id="UP000595140">
    <property type="component" value="Unassembled WGS sequence"/>
</dbReference>
<gene>
    <name evidence="1" type="ORF">CCAM_LOCUS28325</name>
</gene>
<evidence type="ECO:0000313" key="2">
    <source>
        <dbReference type="Proteomes" id="UP000595140"/>
    </source>
</evidence>
<sequence length="70" mass="8360">MVSGGVLSNHISWKLTPLVHSTPRKYSTRLIFVFSSYNRKKKEERERERDIFGLRKNIITEHYMDDDKGF</sequence>
<keyword evidence="2" id="KW-1185">Reference proteome</keyword>
<accession>A0A484MDD1</accession>
<protein>
    <submittedName>
        <fullName evidence="1">Uncharacterized protein</fullName>
    </submittedName>
</protein>
<name>A0A484MDD1_9ASTE</name>
<dbReference type="AlphaFoldDB" id="A0A484MDD1"/>